<dbReference type="Proteomes" id="UP001195914">
    <property type="component" value="Unassembled WGS sequence"/>
</dbReference>
<name>A0AAD9GH56_BABDI</name>
<keyword evidence="4" id="KW-1185">Reference proteome</keyword>
<gene>
    <name evidence="3" type="ORF">X943_000660</name>
</gene>
<dbReference type="EMBL" id="JAHBMH010000024">
    <property type="protein sequence ID" value="KAK1938374.1"/>
    <property type="molecule type" value="Genomic_DNA"/>
</dbReference>
<organism evidence="3 4">
    <name type="scientific">Babesia divergens</name>
    <dbReference type="NCBI Taxonomy" id="32595"/>
    <lineage>
        <taxon>Eukaryota</taxon>
        <taxon>Sar</taxon>
        <taxon>Alveolata</taxon>
        <taxon>Apicomplexa</taxon>
        <taxon>Aconoidasida</taxon>
        <taxon>Piroplasmida</taxon>
        <taxon>Babesiidae</taxon>
        <taxon>Babesia</taxon>
    </lineage>
</organism>
<dbReference type="HAMAP" id="MF_00634">
    <property type="entry name" value="UPF0235"/>
    <property type="match status" value="1"/>
</dbReference>
<protein>
    <submittedName>
        <fullName evidence="3">Uncharacterized protein</fullName>
    </submittedName>
</protein>
<evidence type="ECO:0000313" key="4">
    <source>
        <dbReference type="Proteomes" id="UP001195914"/>
    </source>
</evidence>
<dbReference type="PANTHER" id="PTHR13420">
    <property type="entry name" value="UPF0235 PROTEIN C15ORF40"/>
    <property type="match status" value="1"/>
</dbReference>
<feature type="region of interest" description="Disordered" evidence="2">
    <location>
        <begin position="1"/>
        <end position="21"/>
    </location>
</feature>
<evidence type="ECO:0000313" key="3">
    <source>
        <dbReference type="EMBL" id="KAK1938374.1"/>
    </source>
</evidence>
<dbReference type="SUPFAM" id="SSF69786">
    <property type="entry name" value="YggU-like"/>
    <property type="match status" value="1"/>
</dbReference>
<evidence type="ECO:0000256" key="1">
    <source>
        <dbReference type="ARBA" id="ARBA00010364"/>
    </source>
</evidence>
<dbReference type="Gene3D" id="3.30.1200.10">
    <property type="entry name" value="YggU-like"/>
    <property type="match status" value="1"/>
</dbReference>
<dbReference type="Pfam" id="PF02594">
    <property type="entry name" value="DUF167"/>
    <property type="match status" value="1"/>
</dbReference>
<dbReference type="NCBIfam" id="TIGR00251">
    <property type="entry name" value="DUF167 family protein"/>
    <property type="match status" value="1"/>
</dbReference>
<evidence type="ECO:0000256" key="2">
    <source>
        <dbReference type="SAM" id="MobiDB-lite"/>
    </source>
</evidence>
<dbReference type="GO" id="GO:0005737">
    <property type="term" value="C:cytoplasm"/>
    <property type="evidence" value="ECO:0007669"/>
    <property type="project" value="TreeGrafter"/>
</dbReference>
<proteinExistence type="inferred from homology"/>
<comment type="caution">
    <text evidence="3">The sequence shown here is derived from an EMBL/GenBank/DDBJ whole genome shotgun (WGS) entry which is preliminary data.</text>
</comment>
<dbReference type="AlphaFoldDB" id="A0AAD9GH56"/>
<dbReference type="PANTHER" id="PTHR13420:SF7">
    <property type="entry name" value="UPF0235 PROTEIN C15ORF40"/>
    <property type="match status" value="1"/>
</dbReference>
<dbReference type="SMART" id="SM01152">
    <property type="entry name" value="DUF167"/>
    <property type="match status" value="1"/>
</dbReference>
<dbReference type="InterPro" id="IPR003746">
    <property type="entry name" value="DUF167"/>
</dbReference>
<comment type="similarity">
    <text evidence="1">Belongs to the UPF0235 family.</text>
</comment>
<reference evidence="3" key="1">
    <citation type="journal article" date="2014" name="Nucleic Acids Res.">
        <title>The evolutionary dynamics of variant antigen genes in Babesia reveal a history of genomic innovation underlying host-parasite interaction.</title>
        <authorList>
            <person name="Jackson A.P."/>
            <person name="Otto T.D."/>
            <person name="Darby A."/>
            <person name="Ramaprasad A."/>
            <person name="Xia D."/>
            <person name="Echaide I.E."/>
            <person name="Farber M."/>
            <person name="Gahlot S."/>
            <person name="Gamble J."/>
            <person name="Gupta D."/>
            <person name="Gupta Y."/>
            <person name="Jackson L."/>
            <person name="Malandrin L."/>
            <person name="Malas T.B."/>
            <person name="Moussa E."/>
            <person name="Nair M."/>
            <person name="Reid A.J."/>
            <person name="Sanders M."/>
            <person name="Sharma J."/>
            <person name="Tracey A."/>
            <person name="Quail M.A."/>
            <person name="Weir W."/>
            <person name="Wastling J.M."/>
            <person name="Hall N."/>
            <person name="Willadsen P."/>
            <person name="Lingelbach K."/>
            <person name="Shiels B."/>
            <person name="Tait A."/>
            <person name="Berriman M."/>
            <person name="Allred D.R."/>
            <person name="Pain A."/>
        </authorList>
    </citation>
    <scope>NUCLEOTIDE SEQUENCE</scope>
    <source>
        <strain evidence="3">1802A</strain>
    </source>
</reference>
<dbReference type="InterPro" id="IPR036591">
    <property type="entry name" value="YggU-like_sf"/>
</dbReference>
<accession>A0AAD9GH56</accession>
<reference evidence="3" key="2">
    <citation type="submission" date="2021-05" db="EMBL/GenBank/DDBJ databases">
        <authorList>
            <person name="Pain A."/>
        </authorList>
    </citation>
    <scope>NUCLEOTIDE SEQUENCE</scope>
    <source>
        <strain evidence="3">1802A</strain>
    </source>
</reference>
<sequence length="118" mass="12770">MSSKKCLSSQPPSEDTSSPLATAQDGALLLKVRVKPGAKFTQLVGEFEDPLGVQVAAPPREGACNEALVEFIGDILKLKRRDVSLISGHKSRDKVLSVRNIMLSSAEELLRKQLQLDA</sequence>